<dbReference type="SMR" id="A0A836HD85"/>
<dbReference type="RefSeq" id="XP_067062139.1">
    <property type="nucleotide sequence ID" value="XM_067206202.1"/>
</dbReference>
<sequence>MLPSPAMGLPPTTLLEVGVAPEMADIHEEFAPLLRLSGICAPSSGGSSSTAVWPNGTSSGAGPSTGGFSGGDEEEVRGRRSPAVSPVRAGENKLAELMAPVMVTLPPPMSDEDAASIDGYVRHYRAQEEYERAYIALIFQEYKKRKSVEQRRDDELASLLDELKQLRQRELRPEVRAALCLIASEEAAARAAVQDAYDKFLKWVEETTPQWIEAAQRQEQRRMDNEKAKKAAMAAAREALAQELAMGRLLSDVSGRTSPHTLGAVSGLNEDGIPSYKPAVSVERQMQASLEVAEALSPTELRRKAIRMLEAEEAEMKHRREQQLCLLRVQEEQLRAEIALKAQHKQEEAERREREAEQKRKDELARRYDALLQEEFTLQSRMREREEKEARKEAERCARLAQVANEEEQLRRRIKETEDRRKASEEEAARVARDKKMREVREQEEALRQRIAERTAAAEAERLDREAEARIRAEAEAVRAEQEEALRRVRQEQEQREKQQQLAYLRDQEEAYKRRIREKELAEIEEKRRALESQWQHRAAATPAWAGHAAPSTSAVSLAMPPAIVPPAACMAPPQASVCAYTPAVPPHGYQPMPAAPAPSAVAPGVYYPYLNPVAVAVPTAGMPPLLRPEYSGYPFAQPPYPPVAQHCPQPYPPATMGHHPAVPHC</sequence>
<dbReference type="GeneID" id="92360136"/>
<evidence type="ECO:0000313" key="3">
    <source>
        <dbReference type="Proteomes" id="UP000674143"/>
    </source>
</evidence>
<gene>
    <name evidence="2" type="ORF">LSCM4_04213</name>
</gene>
<keyword evidence="3" id="KW-1185">Reference proteome</keyword>
<feature type="region of interest" description="Disordered" evidence="1">
    <location>
        <begin position="44"/>
        <end position="87"/>
    </location>
</feature>
<accession>A0A836HD85</accession>
<reference evidence="3" key="1">
    <citation type="journal article" date="2021" name="Microbiol. Resour. Announc.">
        <title>LGAAP: Leishmaniinae Genome Assembly and Annotation Pipeline.</title>
        <authorList>
            <person name="Almutairi H."/>
            <person name="Urbaniak M.D."/>
            <person name="Bates M.D."/>
            <person name="Jariyapan N."/>
            <person name="Kwakye-Nuako G."/>
            <person name="Thomaz-Soccol V."/>
            <person name="Al-Salem W.S."/>
            <person name="Dillon R.J."/>
            <person name="Bates P.A."/>
            <person name="Gatherer D."/>
        </authorList>
    </citation>
    <scope>NUCLEOTIDE SEQUENCE [LARGE SCALE GENOMIC DNA]</scope>
</reference>
<dbReference type="AlphaFoldDB" id="A0A836HD85"/>
<evidence type="ECO:0000256" key="1">
    <source>
        <dbReference type="SAM" id="MobiDB-lite"/>
    </source>
</evidence>
<protein>
    <submittedName>
        <fullName evidence="2">Uncharacterized protein</fullName>
    </submittedName>
</protein>
<name>A0A836HD85_9TRYP</name>
<dbReference type="KEGG" id="loi:92360136"/>
<feature type="region of interest" description="Disordered" evidence="1">
    <location>
        <begin position="416"/>
        <end position="437"/>
    </location>
</feature>
<reference evidence="3" key="2">
    <citation type="journal article" date="2021" name="Sci. Data">
        <title>Chromosome-scale genome sequencing, assembly and annotation of six genomes from subfamily Leishmaniinae.</title>
        <authorList>
            <person name="Almutairi H."/>
            <person name="Urbaniak M.D."/>
            <person name="Bates M.D."/>
            <person name="Jariyapan N."/>
            <person name="Kwakye-Nuako G."/>
            <person name="Thomaz Soccol V."/>
            <person name="Al-Salem W.S."/>
            <person name="Dillon R.J."/>
            <person name="Bates P.A."/>
            <person name="Gatherer D."/>
        </authorList>
    </citation>
    <scope>NUCLEOTIDE SEQUENCE [LARGE SCALE GENOMIC DNA]</scope>
</reference>
<organism evidence="2 3">
    <name type="scientific">Leishmania orientalis</name>
    <dbReference type="NCBI Taxonomy" id="2249476"/>
    <lineage>
        <taxon>Eukaryota</taxon>
        <taxon>Discoba</taxon>
        <taxon>Euglenozoa</taxon>
        <taxon>Kinetoplastea</taxon>
        <taxon>Metakinetoplastina</taxon>
        <taxon>Trypanosomatida</taxon>
        <taxon>Trypanosomatidae</taxon>
        <taxon>Leishmaniinae</taxon>
        <taxon>Leishmania</taxon>
    </lineage>
</organism>
<comment type="caution">
    <text evidence="2">The sequence shown here is derived from an EMBL/GenBank/DDBJ whole genome shotgun (WGS) entry which is preliminary data.</text>
</comment>
<dbReference type="Proteomes" id="UP000674143">
    <property type="component" value="Unassembled WGS sequence"/>
</dbReference>
<proteinExistence type="predicted"/>
<dbReference type="EMBL" id="JAFHLR010000027">
    <property type="protein sequence ID" value="KAG5475631.1"/>
    <property type="molecule type" value="Genomic_DNA"/>
</dbReference>
<evidence type="ECO:0000313" key="2">
    <source>
        <dbReference type="EMBL" id="KAG5475631.1"/>
    </source>
</evidence>